<evidence type="ECO:0000256" key="1">
    <source>
        <dbReference type="SAM" id="MobiDB-lite"/>
    </source>
</evidence>
<evidence type="ECO:0000313" key="3">
    <source>
        <dbReference type="Proteomes" id="UP000018851"/>
    </source>
</evidence>
<dbReference type="STRING" id="1123269.NX02_01200"/>
<organism evidence="2 3">
    <name type="scientific">Sphingomonas sanxanigenens DSM 19645 = NX02</name>
    <dbReference type="NCBI Taxonomy" id="1123269"/>
    <lineage>
        <taxon>Bacteria</taxon>
        <taxon>Pseudomonadati</taxon>
        <taxon>Pseudomonadota</taxon>
        <taxon>Alphaproteobacteria</taxon>
        <taxon>Sphingomonadales</taxon>
        <taxon>Sphingomonadaceae</taxon>
        <taxon>Sphingomonas</taxon>
    </lineage>
</organism>
<evidence type="ECO:0000313" key="2">
    <source>
        <dbReference type="EMBL" id="AHE52006.1"/>
    </source>
</evidence>
<proteinExistence type="predicted"/>
<dbReference type="PATRIC" id="fig|1123269.5.peg.242"/>
<protein>
    <submittedName>
        <fullName evidence="2">Uncharacterized protein</fullName>
    </submittedName>
</protein>
<gene>
    <name evidence="2" type="ORF">NX02_01200</name>
</gene>
<accession>W0A4R9</accession>
<dbReference type="AlphaFoldDB" id="W0A4R9"/>
<dbReference type="EMBL" id="CP006644">
    <property type="protein sequence ID" value="AHE52006.1"/>
    <property type="molecule type" value="Genomic_DNA"/>
</dbReference>
<name>W0A4R9_9SPHN</name>
<reference evidence="2 3" key="1">
    <citation type="submission" date="2013-07" db="EMBL/GenBank/DDBJ databases">
        <title>Completed genome of Sphingomonas sanxanigenens NX02.</title>
        <authorList>
            <person name="Ma T."/>
            <person name="Huang H."/>
            <person name="Wu M."/>
            <person name="Li X."/>
            <person name="Li G."/>
        </authorList>
    </citation>
    <scope>NUCLEOTIDE SEQUENCE [LARGE SCALE GENOMIC DNA]</scope>
    <source>
        <strain evidence="2 3">NX02</strain>
    </source>
</reference>
<dbReference type="KEGG" id="ssan:NX02_01200"/>
<dbReference type="HOGENOM" id="CLU_2865522_0_0_5"/>
<dbReference type="Proteomes" id="UP000018851">
    <property type="component" value="Chromosome"/>
</dbReference>
<feature type="region of interest" description="Disordered" evidence="1">
    <location>
        <begin position="21"/>
        <end position="40"/>
    </location>
</feature>
<sequence length="64" mass="7136">MRAPGSSAWFEQDQAMLRRRVSESLEAAERAGTPEDAERHRGFARLYEHALQSSIAAESKSCQA</sequence>
<keyword evidence="3" id="KW-1185">Reference proteome</keyword>